<evidence type="ECO:0000313" key="5">
    <source>
        <dbReference type="EMBL" id="CDH49556.1"/>
    </source>
</evidence>
<dbReference type="SUPFAM" id="SSF49764">
    <property type="entry name" value="HSP20-like chaperones"/>
    <property type="match status" value="1"/>
</dbReference>
<evidence type="ECO:0000256" key="3">
    <source>
        <dbReference type="RuleBase" id="RU003616"/>
    </source>
</evidence>
<dbReference type="OrthoDB" id="1431247at2759"/>
<comment type="similarity">
    <text evidence="2 3">Belongs to the small heat shock protein (HSP20) family.</text>
</comment>
<dbReference type="Proteomes" id="UP000027586">
    <property type="component" value="Unassembled WGS sequence"/>
</dbReference>
<keyword evidence="1" id="KW-0346">Stress response</keyword>
<evidence type="ECO:0000256" key="2">
    <source>
        <dbReference type="PROSITE-ProRule" id="PRU00285"/>
    </source>
</evidence>
<dbReference type="STRING" id="1263082.A0A068RKU6"/>
<keyword evidence="6" id="KW-1185">Reference proteome</keyword>
<feature type="domain" description="SHSP" evidence="4">
    <location>
        <begin position="47"/>
        <end position="158"/>
    </location>
</feature>
<reference evidence="5" key="1">
    <citation type="submission" date="2013-08" db="EMBL/GenBank/DDBJ databases">
        <title>Gene expansion shapes genome architecture in the human pathogen Lichtheimia corymbifera: an evolutionary genomics analysis in the ancient terrestrial Mucorales (Mucoromycotina).</title>
        <authorList>
            <person name="Schwartze V.U."/>
            <person name="Winter S."/>
            <person name="Shelest E."/>
            <person name="Marcet-Houben M."/>
            <person name="Horn F."/>
            <person name="Wehner S."/>
            <person name="Hoffmann K."/>
            <person name="Riege K."/>
            <person name="Sammeth M."/>
            <person name="Nowrousian M."/>
            <person name="Valiante V."/>
            <person name="Linde J."/>
            <person name="Jacobsen I.D."/>
            <person name="Marz M."/>
            <person name="Brakhage A.A."/>
            <person name="Gabaldon T."/>
            <person name="Bocker S."/>
            <person name="Voigt K."/>
        </authorList>
    </citation>
    <scope>NUCLEOTIDE SEQUENCE [LARGE SCALE GENOMIC DNA]</scope>
    <source>
        <strain evidence="5">FSU 9682</strain>
    </source>
</reference>
<sequence>MSLINFGGFGPSPRSIERRMNQLMNHMYQDFPSAGSLSSFFSDNNNPSSNFISPAVSLYETDKQWVIHAECPGVKKEDIKVDVNGDTMTISGETKFDQQYTKENTRYQERREGTFSRTLTVPENVDRDKINAKYENGILEITMLKSDQAKPSKKITVH</sequence>
<protein>
    <recommendedName>
        <fullName evidence="4">SHSP domain-containing protein</fullName>
    </recommendedName>
</protein>
<dbReference type="InterPro" id="IPR008978">
    <property type="entry name" value="HSP20-like_chaperone"/>
</dbReference>
<evidence type="ECO:0000256" key="1">
    <source>
        <dbReference type="ARBA" id="ARBA00023016"/>
    </source>
</evidence>
<proteinExistence type="inferred from homology"/>
<organism evidence="5 6">
    <name type="scientific">Lichtheimia corymbifera JMRC:FSU:9682</name>
    <dbReference type="NCBI Taxonomy" id="1263082"/>
    <lineage>
        <taxon>Eukaryota</taxon>
        <taxon>Fungi</taxon>
        <taxon>Fungi incertae sedis</taxon>
        <taxon>Mucoromycota</taxon>
        <taxon>Mucoromycotina</taxon>
        <taxon>Mucoromycetes</taxon>
        <taxon>Mucorales</taxon>
        <taxon>Lichtheimiaceae</taxon>
        <taxon>Lichtheimia</taxon>
    </lineage>
</organism>
<gene>
    <name evidence="5" type="ORF">LCOR_01298.1</name>
</gene>
<dbReference type="InterPro" id="IPR002068">
    <property type="entry name" value="A-crystallin/Hsp20_dom"/>
</dbReference>
<dbReference type="CDD" id="cd06464">
    <property type="entry name" value="ACD_sHsps-like"/>
    <property type="match status" value="1"/>
</dbReference>
<dbReference type="EMBL" id="CBTN010000003">
    <property type="protein sequence ID" value="CDH49556.1"/>
    <property type="molecule type" value="Genomic_DNA"/>
</dbReference>
<dbReference type="AlphaFoldDB" id="A0A068RKU6"/>
<dbReference type="Gene3D" id="2.60.40.790">
    <property type="match status" value="1"/>
</dbReference>
<dbReference type="Pfam" id="PF00011">
    <property type="entry name" value="HSP20"/>
    <property type="match status" value="1"/>
</dbReference>
<dbReference type="PANTHER" id="PTHR11527">
    <property type="entry name" value="HEAT-SHOCK PROTEIN 20 FAMILY MEMBER"/>
    <property type="match status" value="1"/>
</dbReference>
<dbReference type="PROSITE" id="PS01031">
    <property type="entry name" value="SHSP"/>
    <property type="match status" value="1"/>
</dbReference>
<evidence type="ECO:0000313" key="6">
    <source>
        <dbReference type="Proteomes" id="UP000027586"/>
    </source>
</evidence>
<comment type="caution">
    <text evidence="5">The sequence shown here is derived from an EMBL/GenBank/DDBJ whole genome shotgun (WGS) entry which is preliminary data.</text>
</comment>
<accession>A0A068RKU6</accession>
<dbReference type="VEuPathDB" id="FungiDB:LCOR_01298.1"/>
<name>A0A068RKU6_9FUNG</name>
<dbReference type="InterPro" id="IPR031107">
    <property type="entry name" value="Small_HSP"/>
</dbReference>
<evidence type="ECO:0000259" key="4">
    <source>
        <dbReference type="PROSITE" id="PS01031"/>
    </source>
</evidence>